<keyword evidence="5" id="KW-1185">Reference proteome</keyword>
<comment type="caution">
    <text evidence="4">The sequence shown here is derived from an EMBL/GenBank/DDBJ whole genome shotgun (WGS) entry which is preliminary data.</text>
</comment>
<dbReference type="InterPro" id="IPR016989">
    <property type="entry name" value="Atp1_alphaprobac"/>
</dbReference>
<comment type="similarity">
    <text evidence="1">Belongs to the bacterial AtpI family.</text>
</comment>
<dbReference type="Pfam" id="PF09527">
    <property type="entry name" value="ATPase_gene1"/>
    <property type="match status" value="1"/>
</dbReference>
<keyword evidence="3" id="KW-1133">Transmembrane helix</keyword>
<protein>
    <recommendedName>
        <fullName evidence="1">ATP synthase protein I</fullName>
    </recommendedName>
</protein>
<gene>
    <name evidence="4" type="ORF">BFP76_14145</name>
</gene>
<feature type="region of interest" description="Disordered" evidence="2">
    <location>
        <begin position="94"/>
        <end position="117"/>
    </location>
</feature>
<dbReference type="AlphaFoldDB" id="A0A2G5K9I2"/>
<feature type="transmembrane region" description="Helical" evidence="3">
    <location>
        <begin position="63"/>
        <end position="84"/>
    </location>
</feature>
<dbReference type="PIRSF" id="PIRSF032126">
    <property type="entry name" value="F0F1_ATP_synthase_subunit_I"/>
    <property type="match status" value="1"/>
</dbReference>
<dbReference type="Proteomes" id="UP000231516">
    <property type="component" value="Unassembled WGS sequence"/>
</dbReference>
<name>A0A2G5K9I2_9RHOB</name>
<feature type="region of interest" description="Disordered" evidence="2">
    <location>
        <begin position="1"/>
        <end position="36"/>
    </location>
</feature>
<dbReference type="InterPro" id="IPR032820">
    <property type="entry name" value="ATPase_put"/>
</dbReference>
<dbReference type="OrthoDB" id="15401at2"/>
<evidence type="ECO:0000313" key="5">
    <source>
        <dbReference type="Proteomes" id="UP000231516"/>
    </source>
</evidence>
<dbReference type="RefSeq" id="WP_099591844.1">
    <property type="nucleotide sequence ID" value="NZ_MDGM01000007.1"/>
</dbReference>
<comment type="function">
    <text evidence="1">A possible function for this protein is to guide the assembly of the membrane sector of the ATPase enzyme complex.</text>
</comment>
<sequence length="117" mass="12925">MSDGPDKSRLDALEGRLETLREGKTPKPREESHYSQAQAGWRMVTELVTGLLLGFGIGYGLDVLFGTLPVLMIIFTMLGFIAGVRTMMRTAQEIQDKKMQSDAPVAPAGKDEMYDDD</sequence>
<dbReference type="GO" id="GO:1902600">
    <property type="term" value="P:proton transmembrane transport"/>
    <property type="evidence" value="ECO:0007669"/>
    <property type="project" value="UniProtKB-KW"/>
</dbReference>
<keyword evidence="1" id="KW-0813">Transport</keyword>
<feature type="compositionally biased region" description="Basic and acidic residues" evidence="2">
    <location>
        <begin position="1"/>
        <end position="33"/>
    </location>
</feature>
<feature type="transmembrane region" description="Helical" evidence="3">
    <location>
        <begin position="39"/>
        <end position="57"/>
    </location>
</feature>
<evidence type="ECO:0000256" key="3">
    <source>
        <dbReference type="SAM" id="Phobius"/>
    </source>
</evidence>
<keyword evidence="1" id="KW-0375">Hydrogen ion transport</keyword>
<keyword evidence="1" id="KW-0406">Ion transport</keyword>
<evidence type="ECO:0000313" key="4">
    <source>
        <dbReference type="EMBL" id="PIB26095.1"/>
    </source>
</evidence>
<evidence type="ECO:0000256" key="1">
    <source>
        <dbReference type="PIRNR" id="PIRNR032126"/>
    </source>
</evidence>
<dbReference type="GO" id="GO:0045259">
    <property type="term" value="C:proton-transporting ATP synthase complex"/>
    <property type="evidence" value="ECO:0007669"/>
    <property type="project" value="UniProtKB-UniRule"/>
</dbReference>
<evidence type="ECO:0000256" key="2">
    <source>
        <dbReference type="SAM" id="MobiDB-lite"/>
    </source>
</evidence>
<accession>A0A2G5K9I2</accession>
<proteinExistence type="inferred from homology"/>
<keyword evidence="3" id="KW-0812">Transmembrane</keyword>
<keyword evidence="1 3" id="KW-0472">Membrane</keyword>
<organism evidence="4 5">
    <name type="scientific">Paramylibacter kogurei</name>
    <dbReference type="NCBI Taxonomy" id="1889778"/>
    <lineage>
        <taxon>Bacteria</taxon>
        <taxon>Pseudomonadati</taxon>
        <taxon>Pseudomonadota</taxon>
        <taxon>Alphaproteobacteria</taxon>
        <taxon>Rhodobacterales</taxon>
        <taxon>Paracoccaceae</taxon>
        <taxon>Paramylibacter</taxon>
    </lineage>
</organism>
<reference evidence="4 5" key="1">
    <citation type="submission" date="2016-08" db="EMBL/GenBank/DDBJ databases">
        <title>Draft genome of Amylibacter sp. strain 4G11.</title>
        <authorList>
            <person name="Wong S.-K."/>
            <person name="Hamasaki K."/>
            <person name="Yoshizawa S."/>
        </authorList>
    </citation>
    <scope>NUCLEOTIDE SEQUENCE [LARGE SCALE GENOMIC DNA]</scope>
    <source>
        <strain evidence="4 5">4G11</strain>
    </source>
</reference>
<dbReference type="EMBL" id="MDGM01000007">
    <property type="protein sequence ID" value="PIB26095.1"/>
    <property type="molecule type" value="Genomic_DNA"/>
</dbReference>